<dbReference type="AlphaFoldDB" id="A0AAN9JVI8"/>
<dbReference type="Proteomes" id="UP001367508">
    <property type="component" value="Unassembled WGS sequence"/>
</dbReference>
<sequence>MPLISLHSFPGPSLVNQETHNIYYSFLFFFGSSQFTLLFIVILACMVCWLGIERVTRMRLLQRKNE</sequence>
<keyword evidence="3" id="KW-1185">Reference proteome</keyword>
<evidence type="ECO:0000313" key="3">
    <source>
        <dbReference type="Proteomes" id="UP001367508"/>
    </source>
</evidence>
<keyword evidence="1" id="KW-0472">Membrane</keyword>
<protein>
    <submittedName>
        <fullName evidence="2">Uncharacterized protein</fullName>
    </submittedName>
</protein>
<accession>A0AAN9JVI8</accession>
<organism evidence="2 3">
    <name type="scientific">Canavalia gladiata</name>
    <name type="common">Sword bean</name>
    <name type="synonym">Dolichos gladiatus</name>
    <dbReference type="NCBI Taxonomy" id="3824"/>
    <lineage>
        <taxon>Eukaryota</taxon>
        <taxon>Viridiplantae</taxon>
        <taxon>Streptophyta</taxon>
        <taxon>Embryophyta</taxon>
        <taxon>Tracheophyta</taxon>
        <taxon>Spermatophyta</taxon>
        <taxon>Magnoliopsida</taxon>
        <taxon>eudicotyledons</taxon>
        <taxon>Gunneridae</taxon>
        <taxon>Pentapetalae</taxon>
        <taxon>rosids</taxon>
        <taxon>fabids</taxon>
        <taxon>Fabales</taxon>
        <taxon>Fabaceae</taxon>
        <taxon>Papilionoideae</taxon>
        <taxon>50 kb inversion clade</taxon>
        <taxon>NPAAA clade</taxon>
        <taxon>indigoferoid/millettioid clade</taxon>
        <taxon>Phaseoleae</taxon>
        <taxon>Canavalia</taxon>
    </lineage>
</organism>
<reference evidence="2 3" key="1">
    <citation type="submission" date="2024-01" db="EMBL/GenBank/DDBJ databases">
        <title>The genomes of 5 underutilized Papilionoideae crops provide insights into root nodulation and disease resistanc.</title>
        <authorList>
            <person name="Jiang F."/>
        </authorList>
    </citation>
    <scope>NUCLEOTIDE SEQUENCE [LARGE SCALE GENOMIC DNA]</scope>
    <source>
        <strain evidence="2">LVBAO_FW01</strain>
        <tissue evidence="2">Leaves</tissue>
    </source>
</reference>
<evidence type="ECO:0000256" key="1">
    <source>
        <dbReference type="SAM" id="Phobius"/>
    </source>
</evidence>
<comment type="caution">
    <text evidence="2">The sequence shown here is derived from an EMBL/GenBank/DDBJ whole genome shotgun (WGS) entry which is preliminary data.</text>
</comment>
<dbReference type="EMBL" id="JAYMYQ010000011">
    <property type="protein sequence ID" value="KAK7304801.1"/>
    <property type="molecule type" value="Genomic_DNA"/>
</dbReference>
<keyword evidence="1" id="KW-1133">Transmembrane helix</keyword>
<feature type="transmembrane region" description="Helical" evidence="1">
    <location>
        <begin position="22"/>
        <end position="52"/>
    </location>
</feature>
<gene>
    <name evidence="2" type="ORF">VNO77_42690</name>
</gene>
<proteinExistence type="predicted"/>
<evidence type="ECO:0000313" key="2">
    <source>
        <dbReference type="EMBL" id="KAK7304801.1"/>
    </source>
</evidence>
<keyword evidence="1" id="KW-0812">Transmembrane</keyword>
<name>A0AAN9JVI8_CANGL</name>